<evidence type="ECO:0000313" key="15">
    <source>
        <dbReference type="EMBL" id="KAK1336012.1"/>
    </source>
</evidence>
<gene>
    <name evidence="15" type="ORF">QTO34_003812</name>
</gene>
<dbReference type="PANTHER" id="PTHR26450">
    <property type="entry name" value="OLFACTORY RECEPTOR 56B1-RELATED"/>
    <property type="match status" value="1"/>
</dbReference>
<dbReference type="InterPro" id="IPR000276">
    <property type="entry name" value="GPCR_Rhodpsn"/>
</dbReference>
<feature type="transmembrane region" description="Helical" evidence="13">
    <location>
        <begin position="196"/>
        <end position="225"/>
    </location>
</feature>
<dbReference type="Pfam" id="PF13853">
    <property type="entry name" value="7tm_4"/>
    <property type="match status" value="2"/>
</dbReference>
<keyword evidence="16" id="KW-1185">Reference proteome</keyword>
<dbReference type="AlphaFoldDB" id="A0AA40HSE8"/>
<comment type="caution">
    <text evidence="15">The sequence shown here is derived from an EMBL/GenBank/DDBJ whole genome shotgun (WGS) entry which is preliminary data.</text>
</comment>
<dbReference type="Proteomes" id="UP001177744">
    <property type="component" value="Unassembled WGS sequence"/>
</dbReference>
<evidence type="ECO:0000256" key="11">
    <source>
        <dbReference type="ARBA" id="ARBA00023224"/>
    </source>
</evidence>
<feature type="transmembrane region" description="Helical" evidence="13">
    <location>
        <begin position="601"/>
        <end position="621"/>
    </location>
</feature>
<accession>A0AA40HSE8</accession>
<evidence type="ECO:0000256" key="8">
    <source>
        <dbReference type="ARBA" id="ARBA00023040"/>
    </source>
</evidence>
<evidence type="ECO:0000259" key="14">
    <source>
        <dbReference type="PROSITE" id="PS50262"/>
    </source>
</evidence>
<evidence type="ECO:0000256" key="9">
    <source>
        <dbReference type="ARBA" id="ARBA00023136"/>
    </source>
</evidence>
<dbReference type="PRINTS" id="PR00237">
    <property type="entry name" value="GPCRRHODOPSN"/>
</dbReference>
<keyword evidence="10 12" id="KW-0675">Receptor</keyword>
<feature type="transmembrane region" description="Helical" evidence="13">
    <location>
        <begin position="529"/>
        <end position="553"/>
    </location>
</feature>
<evidence type="ECO:0000256" key="4">
    <source>
        <dbReference type="ARBA" id="ARBA00022606"/>
    </source>
</evidence>
<evidence type="ECO:0000256" key="12">
    <source>
        <dbReference type="RuleBase" id="RU000688"/>
    </source>
</evidence>
<dbReference type="PROSITE" id="PS00237">
    <property type="entry name" value="G_PROTEIN_RECEP_F1_1"/>
    <property type="match status" value="1"/>
</dbReference>
<evidence type="ECO:0000256" key="7">
    <source>
        <dbReference type="ARBA" id="ARBA00022989"/>
    </source>
</evidence>
<dbReference type="CDD" id="cd15223">
    <property type="entry name" value="7tmA_OR56-like"/>
    <property type="match status" value="1"/>
</dbReference>
<dbReference type="InterPro" id="IPR017452">
    <property type="entry name" value="GPCR_Rhodpsn_7TM"/>
</dbReference>
<dbReference type="SUPFAM" id="SSF81321">
    <property type="entry name" value="Family A G protein-coupled receptor-like"/>
    <property type="match status" value="2"/>
</dbReference>
<feature type="domain" description="G-protein coupled receptors family 1 profile" evidence="14">
    <location>
        <begin position="369"/>
        <end position="619"/>
    </location>
</feature>
<evidence type="ECO:0000256" key="6">
    <source>
        <dbReference type="ARBA" id="ARBA00022725"/>
    </source>
</evidence>
<feature type="transmembrane region" description="Helical" evidence="13">
    <location>
        <begin position="140"/>
        <end position="162"/>
    </location>
</feature>
<protein>
    <recommendedName>
        <fullName evidence="14">G-protein coupled receptors family 1 profile domain-containing protein</fullName>
    </recommendedName>
</protein>
<feature type="transmembrane region" description="Helical" evidence="13">
    <location>
        <begin position="237"/>
        <end position="260"/>
    </location>
</feature>
<feature type="transmembrane region" description="Helical" evidence="13">
    <location>
        <begin position="565"/>
        <end position="589"/>
    </location>
</feature>
<dbReference type="FunFam" id="1.20.1070.10:FF:000006">
    <property type="entry name" value="Olfactory receptor"/>
    <property type="match status" value="1"/>
</dbReference>
<dbReference type="PRINTS" id="PR00245">
    <property type="entry name" value="OLFACTORYR"/>
</dbReference>
<feature type="transmembrane region" description="Helical" evidence="13">
    <location>
        <begin position="99"/>
        <end position="120"/>
    </location>
</feature>
<evidence type="ECO:0000256" key="13">
    <source>
        <dbReference type="SAM" id="Phobius"/>
    </source>
</evidence>
<keyword evidence="7 13" id="KW-1133">Transmembrane helix</keyword>
<evidence type="ECO:0000256" key="3">
    <source>
        <dbReference type="ARBA" id="ARBA00004141"/>
    </source>
</evidence>
<feature type="transmembrane region" description="Helical" evidence="13">
    <location>
        <begin position="427"/>
        <end position="448"/>
    </location>
</feature>
<evidence type="ECO:0000256" key="5">
    <source>
        <dbReference type="ARBA" id="ARBA00022692"/>
    </source>
</evidence>
<evidence type="ECO:0000256" key="2">
    <source>
        <dbReference type="ARBA" id="ARBA00003929"/>
    </source>
</evidence>
<dbReference type="PANTHER" id="PTHR26450:SF194">
    <property type="entry name" value="OLFACTORY RECEPTOR 52N4"/>
    <property type="match status" value="1"/>
</dbReference>
<keyword evidence="11 12" id="KW-0807">Transducer</keyword>
<comment type="function">
    <text evidence="2">Putative odorant or sperm cell receptor.</text>
</comment>
<comment type="similarity">
    <text evidence="12">Belongs to the G-protein coupled receptor 1 family.</text>
</comment>
<keyword evidence="4" id="KW-0716">Sensory transduction</keyword>
<comment type="subcellular location">
    <subcellularLocation>
        <location evidence="3">Membrane</location>
        <topology evidence="3">Multi-pass membrane protein</topology>
    </subcellularLocation>
</comment>
<evidence type="ECO:0000256" key="10">
    <source>
        <dbReference type="ARBA" id="ARBA00023170"/>
    </source>
</evidence>
<evidence type="ECO:0000256" key="1">
    <source>
        <dbReference type="ARBA" id="ARBA00002936"/>
    </source>
</evidence>
<dbReference type="GO" id="GO:0071396">
    <property type="term" value="P:cellular response to lipid"/>
    <property type="evidence" value="ECO:0007669"/>
    <property type="project" value="UniProtKB-ARBA"/>
</dbReference>
<keyword evidence="9 13" id="KW-0472">Membrane</keyword>
<keyword evidence="5 12" id="KW-0812">Transmembrane</keyword>
<dbReference type="PROSITE" id="PS50262">
    <property type="entry name" value="G_PROTEIN_RECEP_F1_2"/>
    <property type="match status" value="2"/>
</dbReference>
<feature type="transmembrane region" description="Helical" evidence="13">
    <location>
        <begin position="60"/>
        <end position="87"/>
    </location>
</feature>
<dbReference type="FunFam" id="1.20.1070.10:FF:000002">
    <property type="entry name" value="Olfactory receptor"/>
    <property type="match status" value="1"/>
</dbReference>
<feature type="transmembrane region" description="Helical" evidence="13">
    <location>
        <begin position="390"/>
        <end position="415"/>
    </location>
</feature>
<feature type="transmembrane region" description="Helical" evidence="13">
    <location>
        <begin position="360"/>
        <end position="378"/>
    </location>
</feature>
<dbReference type="GO" id="GO:0004984">
    <property type="term" value="F:olfactory receptor activity"/>
    <property type="evidence" value="ECO:0007669"/>
    <property type="project" value="InterPro"/>
</dbReference>
<keyword evidence="6" id="KW-0552">Olfaction</keyword>
<dbReference type="Gene3D" id="1.20.1070.10">
    <property type="entry name" value="Rhodopsin 7-helix transmembrane proteins"/>
    <property type="match status" value="2"/>
</dbReference>
<comment type="function">
    <text evidence="1">Odorant receptor.</text>
</comment>
<feature type="domain" description="G-protein coupled receptors family 1 profile" evidence="14">
    <location>
        <begin position="41"/>
        <end position="293"/>
    </location>
</feature>
<proteinExistence type="inferred from homology"/>
<dbReference type="GO" id="GO:0004930">
    <property type="term" value="F:G protein-coupled receptor activity"/>
    <property type="evidence" value="ECO:0007669"/>
    <property type="project" value="UniProtKB-KW"/>
</dbReference>
<keyword evidence="8 12" id="KW-0297">G-protein coupled receptor</keyword>
<organism evidence="15 16">
    <name type="scientific">Cnephaeus nilssonii</name>
    <name type="common">Northern bat</name>
    <name type="synonym">Eptesicus nilssonii</name>
    <dbReference type="NCBI Taxonomy" id="3371016"/>
    <lineage>
        <taxon>Eukaryota</taxon>
        <taxon>Metazoa</taxon>
        <taxon>Chordata</taxon>
        <taxon>Craniata</taxon>
        <taxon>Vertebrata</taxon>
        <taxon>Euteleostomi</taxon>
        <taxon>Mammalia</taxon>
        <taxon>Eutheria</taxon>
        <taxon>Laurasiatheria</taxon>
        <taxon>Chiroptera</taxon>
        <taxon>Yangochiroptera</taxon>
        <taxon>Vespertilionidae</taxon>
        <taxon>Cnephaeus</taxon>
    </lineage>
</organism>
<dbReference type="EMBL" id="JAULJE010000013">
    <property type="protein sequence ID" value="KAK1336012.1"/>
    <property type="molecule type" value="Genomic_DNA"/>
</dbReference>
<feature type="transmembrane region" description="Helical" evidence="13">
    <location>
        <begin position="25"/>
        <end position="48"/>
    </location>
</feature>
<dbReference type="InterPro" id="IPR000725">
    <property type="entry name" value="Olfact_rcpt"/>
</dbReference>
<sequence length="641" mass="71681">MLNKTYLHPASFILNGIPGLEDIQIWISFPFCSMYVVAMFGNCGLLYLIRYEDSLHKPMYYFLAMLSLTDLVICSSTIPKALCIFWFHLKKIGFDECLVQMFFTHTFTGMESGVLMLMALDRYVAICYPLRYSTIFTNNVIAKVGLVTFLRGVLLIIPFSFLTKRLPYCRGNIIYHTFCDHMSVAKLSCGNVKINAIYGLMVALLIGGFDILCITISYTMILRAVVSLSSADAQQKAFSTCTAHICAIVFSYSPAFFSFFSHRFGGHTIPPSCHIIIANIYVLLPPTMNPVVYGVKTKQIRDCIIRILSGSKNIKSHSILKRMFQNLKASNISEIQVSEFILMGLPGIHSWQHWLSLPLALLYLLALSANILILIIIYQETTLHQPMYHFLGILAVVDMGLATTIMPKILAILSFNAKAISLPECFLQMYAIHCFVGMESGIFVCMAIDRYVAICRPLRYSSIITESFVVKATVFMALRNTISTIPVPVLAAQRHYCSKNQIEHCLCSNLSVTSLSCDDRTINSIYQLLLAWTLMGSDLGLIILSYALILHSVLKLNSAEAASKALSTCTSHLILILFFYTVVIVISITHSAKKAVPTIPVLLNVLHSIIPPALNPMVYALKNKELRQGLYKGLKVHIKNN</sequence>
<dbReference type="InterPro" id="IPR050402">
    <property type="entry name" value="OR51/52/56-like"/>
</dbReference>
<name>A0AA40HSE8_CNENI</name>
<evidence type="ECO:0000313" key="16">
    <source>
        <dbReference type="Proteomes" id="UP001177744"/>
    </source>
</evidence>
<dbReference type="GO" id="GO:0005886">
    <property type="term" value="C:plasma membrane"/>
    <property type="evidence" value="ECO:0007669"/>
    <property type="project" value="TreeGrafter"/>
</dbReference>
<reference evidence="15" key="1">
    <citation type="submission" date="2023-06" db="EMBL/GenBank/DDBJ databases">
        <title>Reference genome for the Northern bat (Eptesicus nilssonii), a most northern bat species.</title>
        <authorList>
            <person name="Laine V.N."/>
            <person name="Pulliainen A.T."/>
            <person name="Lilley T.M."/>
        </authorList>
    </citation>
    <scope>NUCLEOTIDE SEQUENCE</scope>
    <source>
        <strain evidence="15">BLF_Eptnil</strain>
        <tissue evidence="15">Kidney</tissue>
    </source>
</reference>